<dbReference type="STRING" id="460384.SAMN05216313_1208"/>
<dbReference type="SUPFAM" id="SSF161098">
    <property type="entry name" value="MetI-like"/>
    <property type="match status" value="1"/>
</dbReference>
<feature type="transmembrane region" description="Helical" evidence="7">
    <location>
        <begin position="148"/>
        <end position="168"/>
    </location>
</feature>
<proteinExistence type="inferred from homology"/>
<feature type="transmembrane region" description="Helical" evidence="7">
    <location>
        <begin position="250"/>
        <end position="268"/>
    </location>
</feature>
<keyword evidence="2 7" id="KW-0813">Transport</keyword>
<evidence type="ECO:0000313" key="10">
    <source>
        <dbReference type="Proteomes" id="UP000198508"/>
    </source>
</evidence>
<evidence type="ECO:0000256" key="4">
    <source>
        <dbReference type="ARBA" id="ARBA00022692"/>
    </source>
</evidence>
<protein>
    <submittedName>
        <fullName evidence="9">Carbohydrate ABC transporter membrane protein 2, CUT1 family</fullName>
    </submittedName>
</protein>
<keyword evidence="10" id="KW-1185">Reference proteome</keyword>
<dbReference type="AlphaFoldDB" id="A0A1I0I8M0"/>
<organism evidence="9 10">
    <name type="scientific">Enterocloster lavalensis</name>
    <dbReference type="NCBI Taxonomy" id="460384"/>
    <lineage>
        <taxon>Bacteria</taxon>
        <taxon>Bacillati</taxon>
        <taxon>Bacillota</taxon>
        <taxon>Clostridia</taxon>
        <taxon>Lachnospirales</taxon>
        <taxon>Lachnospiraceae</taxon>
        <taxon>Enterocloster</taxon>
    </lineage>
</organism>
<name>A0A1I0I8M0_9FIRM</name>
<evidence type="ECO:0000256" key="1">
    <source>
        <dbReference type="ARBA" id="ARBA00004651"/>
    </source>
</evidence>
<dbReference type="InterPro" id="IPR035906">
    <property type="entry name" value="MetI-like_sf"/>
</dbReference>
<keyword evidence="4 7" id="KW-0812">Transmembrane</keyword>
<feature type="transmembrane region" description="Helical" evidence="7">
    <location>
        <begin position="81"/>
        <end position="102"/>
    </location>
</feature>
<dbReference type="InterPro" id="IPR050901">
    <property type="entry name" value="BP-dep_ABC_trans_perm"/>
</dbReference>
<dbReference type="Proteomes" id="UP000198508">
    <property type="component" value="Unassembled WGS sequence"/>
</dbReference>
<keyword evidence="6 7" id="KW-0472">Membrane</keyword>
<dbReference type="InterPro" id="IPR000515">
    <property type="entry name" value="MetI-like"/>
</dbReference>
<dbReference type="EMBL" id="FOIM01000020">
    <property type="protein sequence ID" value="SET93103.1"/>
    <property type="molecule type" value="Genomic_DNA"/>
</dbReference>
<feature type="transmembrane region" description="Helical" evidence="7">
    <location>
        <begin position="189"/>
        <end position="211"/>
    </location>
</feature>
<dbReference type="PANTHER" id="PTHR32243">
    <property type="entry name" value="MALTOSE TRANSPORT SYSTEM PERMEASE-RELATED"/>
    <property type="match status" value="1"/>
</dbReference>
<evidence type="ECO:0000313" key="9">
    <source>
        <dbReference type="EMBL" id="SET93103.1"/>
    </source>
</evidence>
<dbReference type="Gene3D" id="1.10.3720.10">
    <property type="entry name" value="MetI-like"/>
    <property type="match status" value="1"/>
</dbReference>
<keyword evidence="3" id="KW-1003">Cell membrane</keyword>
<comment type="subcellular location">
    <subcellularLocation>
        <location evidence="1 7">Cell membrane</location>
        <topology evidence="1 7">Multi-pass membrane protein</topology>
    </subcellularLocation>
</comment>
<evidence type="ECO:0000256" key="6">
    <source>
        <dbReference type="ARBA" id="ARBA00023136"/>
    </source>
</evidence>
<sequence>MTEHMGMRRKKIMAGAAMYALLGLLASLVLIPVLWMVSTAFKSYGETIAKPPRWIPQQISFEAFGRLWSEYPFGTYFKNSFVIVLFSMAVSVFASCLAGYGLTRFKFRGRNSLMTFILVTQMFPSVMLLVPFYSIIGKMHLLDTHLGLILVYISFTVPFCTWTMLGFFRALPLDLDEAARIDGCNSWQCFSRIILPLTLPGIASTSIYAFITSWNEYMFAFILTSRPEMKTLSVGIAEMNGFQQIRWNDMMAASLMASLPLILLFICLQKYFVSGLTSGAVKS</sequence>
<feature type="transmembrane region" description="Helical" evidence="7">
    <location>
        <begin position="114"/>
        <end position="136"/>
    </location>
</feature>
<feature type="transmembrane region" description="Helical" evidence="7">
    <location>
        <begin position="12"/>
        <end position="35"/>
    </location>
</feature>
<dbReference type="GO" id="GO:0055085">
    <property type="term" value="P:transmembrane transport"/>
    <property type="evidence" value="ECO:0007669"/>
    <property type="project" value="InterPro"/>
</dbReference>
<keyword evidence="5 7" id="KW-1133">Transmembrane helix</keyword>
<evidence type="ECO:0000256" key="2">
    <source>
        <dbReference type="ARBA" id="ARBA00022448"/>
    </source>
</evidence>
<dbReference type="Pfam" id="PF00528">
    <property type="entry name" value="BPD_transp_1"/>
    <property type="match status" value="1"/>
</dbReference>
<evidence type="ECO:0000256" key="7">
    <source>
        <dbReference type="RuleBase" id="RU363032"/>
    </source>
</evidence>
<evidence type="ECO:0000256" key="3">
    <source>
        <dbReference type="ARBA" id="ARBA00022475"/>
    </source>
</evidence>
<evidence type="ECO:0000256" key="5">
    <source>
        <dbReference type="ARBA" id="ARBA00022989"/>
    </source>
</evidence>
<dbReference type="PANTHER" id="PTHR32243:SF18">
    <property type="entry name" value="INNER MEMBRANE ABC TRANSPORTER PERMEASE PROTEIN YCJP"/>
    <property type="match status" value="1"/>
</dbReference>
<evidence type="ECO:0000259" key="8">
    <source>
        <dbReference type="PROSITE" id="PS50928"/>
    </source>
</evidence>
<comment type="similarity">
    <text evidence="7">Belongs to the binding-protein-dependent transport system permease family.</text>
</comment>
<dbReference type="GO" id="GO:0005886">
    <property type="term" value="C:plasma membrane"/>
    <property type="evidence" value="ECO:0007669"/>
    <property type="project" value="UniProtKB-SubCell"/>
</dbReference>
<reference evidence="10" key="1">
    <citation type="submission" date="2016-10" db="EMBL/GenBank/DDBJ databases">
        <authorList>
            <person name="Varghese N."/>
            <person name="Submissions S."/>
        </authorList>
    </citation>
    <scope>NUCLEOTIDE SEQUENCE [LARGE SCALE GENOMIC DNA]</scope>
    <source>
        <strain evidence="10">NLAE-zl-G277</strain>
    </source>
</reference>
<accession>A0A1I0I8M0</accession>
<feature type="domain" description="ABC transmembrane type-1" evidence="8">
    <location>
        <begin position="77"/>
        <end position="268"/>
    </location>
</feature>
<dbReference type="PROSITE" id="PS50928">
    <property type="entry name" value="ABC_TM1"/>
    <property type="match status" value="1"/>
</dbReference>
<dbReference type="CDD" id="cd06261">
    <property type="entry name" value="TM_PBP2"/>
    <property type="match status" value="1"/>
</dbReference>
<gene>
    <name evidence="9" type="ORF">SAMN05216313_1208</name>
</gene>